<feature type="region of interest" description="Disordered" evidence="1">
    <location>
        <begin position="690"/>
        <end position="709"/>
    </location>
</feature>
<dbReference type="GO" id="GO:0006508">
    <property type="term" value="P:proteolysis"/>
    <property type="evidence" value="ECO:0007669"/>
    <property type="project" value="UniProtKB-KW"/>
</dbReference>
<dbReference type="SUPFAM" id="SSF54001">
    <property type="entry name" value="Cysteine proteinases"/>
    <property type="match status" value="1"/>
</dbReference>
<dbReference type="PANTHER" id="PTHR42736:SF1">
    <property type="entry name" value="PROTEIN-GLUTAMINE GAMMA-GLUTAMYLTRANSFERASE"/>
    <property type="match status" value="1"/>
</dbReference>
<dbReference type="RefSeq" id="WP_135849862.1">
    <property type="nucleotide sequence ID" value="NZ_RHPJ01000003.1"/>
</dbReference>
<gene>
    <name evidence="4" type="ORF">SERN_1822</name>
</gene>
<evidence type="ECO:0000313" key="5">
    <source>
        <dbReference type="Proteomes" id="UP000297318"/>
    </source>
</evidence>
<comment type="caution">
    <text evidence="4">The sequence shown here is derived from an EMBL/GenBank/DDBJ whole genome shotgun (WGS) entry which is preliminary data.</text>
</comment>
<evidence type="ECO:0000256" key="1">
    <source>
        <dbReference type="SAM" id="MobiDB-lite"/>
    </source>
</evidence>
<keyword evidence="2" id="KW-1133">Transmembrane helix</keyword>
<keyword evidence="4" id="KW-0378">Hydrolase</keyword>
<dbReference type="InterPro" id="IPR002931">
    <property type="entry name" value="Transglutaminase-like"/>
</dbReference>
<dbReference type="AlphaFoldDB" id="A0A4Z1DZ81"/>
<dbReference type="OrthoDB" id="9804023at2"/>
<dbReference type="InterPro" id="IPR038765">
    <property type="entry name" value="Papain-like_cys_pep_sf"/>
</dbReference>
<dbReference type="PANTHER" id="PTHR42736">
    <property type="entry name" value="PROTEIN-GLUTAMINE GAMMA-GLUTAMYLTRANSFERASE"/>
    <property type="match status" value="1"/>
</dbReference>
<feature type="transmembrane region" description="Helical" evidence="2">
    <location>
        <begin position="39"/>
        <end position="58"/>
    </location>
</feature>
<name>A0A4Z1DZ81_9MICO</name>
<keyword evidence="5" id="KW-1185">Reference proteome</keyword>
<feature type="transmembrane region" description="Helical" evidence="2">
    <location>
        <begin position="217"/>
        <end position="237"/>
    </location>
</feature>
<proteinExistence type="predicted"/>
<dbReference type="InterPro" id="IPR052901">
    <property type="entry name" value="Bact_TGase-like"/>
</dbReference>
<feature type="transmembrane region" description="Helical" evidence="2">
    <location>
        <begin position="65"/>
        <end position="85"/>
    </location>
</feature>
<keyword evidence="2" id="KW-0472">Membrane</keyword>
<dbReference type="Proteomes" id="UP000297318">
    <property type="component" value="Unassembled WGS sequence"/>
</dbReference>
<accession>A0A4Z1DZ81</accession>
<feature type="transmembrane region" description="Helical" evidence="2">
    <location>
        <begin position="159"/>
        <end position="179"/>
    </location>
</feature>
<sequence>MTTAVPEQDAHPRAWWVPVWTVALLLLGCVPYASAYAWWPAPLVLAGVVLAAFGLVLLGSLLRLARWVVGVVGVGLLAVITSTMASSGLDGVPAGARSVAPLLDALPRLLTAPRPAPSGAAFLAPAVLLVGVVALAVALAVVGTGLARGRDRADRSRQGGVAGLVGTIALQVGAALLVAGQDVTAVVVAVLTLAVAGLGWVLGDAPARAASGRRHGVALPGALVLLAATTAVVALAVPTAGAFEARRYVTPPTLPAEAVNPVPDVTGWLRGGETTLFSVTSHGGPLPQRLSLAVLPDFDGSTWRLEARLRAPGVVDEPDLPAGTSRATLDLEIAVDELGTAWLPTLGRVERITGAAPLADVDTGSLVLADGAGGSVAATDYRVRTTVDAPEQDRAAGAGVPDAVEAARYLEVPRVSDDLRAEAVALTQGATTRLEQATLLAEGIRAGRELDDAAVSGSSYGRLAEFLFLPAEEGGMRGTREQFAGSFAVLARTLGLPSRVVVGFEVPGAGSADGTGVTAATVTGADATIWAEIYLAEVGWVAFDPSPESSGGDGGGAAVTPSPAGDPGPDGEESPVADEPETLRDDVPADGTLAPDAGGVGTGAFVGGGVVIAVGLPLAALALLRERRRRRLRRAGARGAWQHVTDAAWLAGIEQRPGDDARAVAARVVGAGAEPAVLRLAERAEAEEFAPAAAAGQPGGDGGADRSRAAGEWELARRASRALRGGVPWVQRLWWGVSPAVLRR</sequence>
<dbReference type="Pfam" id="PF01841">
    <property type="entry name" value="Transglut_core"/>
    <property type="match status" value="1"/>
</dbReference>
<feature type="region of interest" description="Disordered" evidence="1">
    <location>
        <begin position="545"/>
        <end position="595"/>
    </location>
</feature>
<keyword evidence="2" id="KW-0812">Transmembrane</keyword>
<dbReference type="Gene3D" id="3.10.620.30">
    <property type="match status" value="1"/>
</dbReference>
<dbReference type="EMBL" id="RHPJ01000003">
    <property type="protein sequence ID" value="TGO04229.1"/>
    <property type="molecule type" value="Genomic_DNA"/>
</dbReference>
<organism evidence="4 5">
    <name type="scientific">Serinibacter arcticus</name>
    <dbReference type="NCBI Taxonomy" id="1655435"/>
    <lineage>
        <taxon>Bacteria</taxon>
        <taxon>Bacillati</taxon>
        <taxon>Actinomycetota</taxon>
        <taxon>Actinomycetes</taxon>
        <taxon>Micrococcales</taxon>
        <taxon>Beutenbergiaceae</taxon>
        <taxon>Serinibacter</taxon>
    </lineage>
</organism>
<evidence type="ECO:0000313" key="4">
    <source>
        <dbReference type="EMBL" id="TGO04229.1"/>
    </source>
</evidence>
<feature type="compositionally biased region" description="Acidic residues" evidence="1">
    <location>
        <begin position="569"/>
        <end position="580"/>
    </location>
</feature>
<feature type="transmembrane region" description="Helical" evidence="2">
    <location>
        <begin position="185"/>
        <end position="205"/>
    </location>
</feature>
<dbReference type="SMART" id="SM00460">
    <property type="entry name" value="TGc"/>
    <property type="match status" value="1"/>
</dbReference>
<dbReference type="GO" id="GO:0008233">
    <property type="term" value="F:peptidase activity"/>
    <property type="evidence" value="ECO:0007669"/>
    <property type="project" value="UniProtKB-KW"/>
</dbReference>
<feature type="transmembrane region" description="Helical" evidence="2">
    <location>
        <begin position="122"/>
        <end position="147"/>
    </location>
</feature>
<protein>
    <submittedName>
        <fullName evidence="4">Putative cysteine protease</fullName>
    </submittedName>
</protein>
<evidence type="ECO:0000256" key="2">
    <source>
        <dbReference type="SAM" id="Phobius"/>
    </source>
</evidence>
<feature type="transmembrane region" description="Helical" evidence="2">
    <location>
        <begin position="14"/>
        <end position="33"/>
    </location>
</feature>
<feature type="domain" description="Transglutaminase-like" evidence="3">
    <location>
        <begin position="472"/>
        <end position="547"/>
    </location>
</feature>
<keyword evidence="4" id="KW-0645">Protease</keyword>
<evidence type="ECO:0000259" key="3">
    <source>
        <dbReference type="SMART" id="SM00460"/>
    </source>
</evidence>
<reference evidence="4 5" key="1">
    <citation type="submission" date="2018-11" db="EMBL/GenBank/DDBJ databases">
        <title>Complete genome sequencing of the Actinobacteria Serinibacter sp. K3-2.</title>
        <authorList>
            <person name="Rakitin A.L."/>
            <person name="Beletsky A.V."/>
            <person name="Mardanov A.V."/>
            <person name="Ravin N.V."/>
            <person name="Gromova A.S."/>
            <person name="Filippova S.N."/>
            <person name="Gal'Chenko V.F."/>
        </authorList>
    </citation>
    <scope>NUCLEOTIDE SEQUENCE [LARGE SCALE GENOMIC DNA]</scope>
    <source>
        <strain evidence="4 5">K3-2</strain>
    </source>
</reference>
<feature type="transmembrane region" description="Helical" evidence="2">
    <location>
        <begin position="604"/>
        <end position="624"/>
    </location>
</feature>